<dbReference type="OrthoDB" id="786513at2759"/>
<keyword evidence="1" id="KW-1133">Transmembrane helix</keyword>
<dbReference type="GO" id="GO:0010598">
    <property type="term" value="C:NAD(P)H dehydrogenase complex (plastoquinone)"/>
    <property type="evidence" value="ECO:0007669"/>
    <property type="project" value="InterPro"/>
</dbReference>
<accession>A0A0K9PMF0</accession>
<dbReference type="Proteomes" id="UP000036987">
    <property type="component" value="Unassembled WGS sequence"/>
</dbReference>
<dbReference type="PANTHER" id="PTHR36340">
    <property type="entry name" value="NAD(P)H DEHYDROGENASE SUBUNIT CRR3, CHLOROPLASTIC-RELATED"/>
    <property type="match status" value="1"/>
</dbReference>
<evidence type="ECO:0000256" key="1">
    <source>
        <dbReference type="SAM" id="Phobius"/>
    </source>
</evidence>
<name>A0A0K9PMF0_ZOSMR</name>
<gene>
    <name evidence="2" type="ORF">ZOSMA_1G00900</name>
</gene>
<proteinExistence type="predicted"/>
<dbReference type="EMBL" id="LFYR01000729">
    <property type="protein sequence ID" value="KMZ70119.1"/>
    <property type="molecule type" value="Genomic_DNA"/>
</dbReference>
<dbReference type="GO" id="GO:0009535">
    <property type="term" value="C:chloroplast thylakoid membrane"/>
    <property type="evidence" value="ECO:0007669"/>
    <property type="project" value="InterPro"/>
</dbReference>
<evidence type="ECO:0000313" key="3">
    <source>
        <dbReference type="Proteomes" id="UP000036987"/>
    </source>
</evidence>
<keyword evidence="3" id="KW-1185">Reference proteome</keyword>
<evidence type="ECO:0000313" key="2">
    <source>
        <dbReference type="EMBL" id="KMZ70119.1"/>
    </source>
</evidence>
<dbReference type="AlphaFoldDB" id="A0A0K9PMF0"/>
<feature type="transmembrane region" description="Helical" evidence="1">
    <location>
        <begin position="115"/>
        <end position="137"/>
    </location>
</feature>
<comment type="caution">
    <text evidence="2">The sequence shown here is derived from an EMBL/GenBank/DDBJ whole genome shotgun (WGS) entry which is preliminary data.</text>
</comment>
<dbReference type="STRING" id="29655.A0A0K9PMF0"/>
<organism evidence="2 3">
    <name type="scientific">Zostera marina</name>
    <name type="common">Eelgrass</name>
    <dbReference type="NCBI Taxonomy" id="29655"/>
    <lineage>
        <taxon>Eukaryota</taxon>
        <taxon>Viridiplantae</taxon>
        <taxon>Streptophyta</taxon>
        <taxon>Embryophyta</taxon>
        <taxon>Tracheophyta</taxon>
        <taxon>Spermatophyta</taxon>
        <taxon>Magnoliopsida</taxon>
        <taxon>Liliopsida</taxon>
        <taxon>Zosteraceae</taxon>
        <taxon>Zostera</taxon>
    </lineage>
</organism>
<reference evidence="3" key="1">
    <citation type="journal article" date="2016" name="Nature">
        <title>The genome of the seagrass Zostera marina reveals angiosperm adaptation to the sea.</title>
        <authorList>
            <person name="Olsen J.L."/>
            <person name="Rouze P."/>
            <person name="Verhelst B."/>
            <person name="Lin Y.-C."/>
            <person name="Bayer T."/>
            <person name="Collen J."/>
            <person name="Dattolo E."/>
            <person name="De Paoli E."/>
            <person name="Dittami S."/>
            <person name="Maumus F."/>
            <person name="Michel G."/>
            <person name="Kersting A."/>
            <person name="Lauritano C."/>
            <person name="Lohaus R."/>
            <person name="Toepel M."/>
            <person name="Tonon T."/>
            <person name="Vanneste K."/>
            <person name="Amirebrahimi M."/>
            <person name="Brakel J."/>
            <person name="Bostroem C."/>
            <person name="Chovatia M."/>
            <person name="Grimwood J."/>
            <person name="Jenkins J.W."/>
            <person name="Jueterbock A."/>
            <person name="Mraz A."/>
            <person name="Stam W.T."/>
            <person name="Tice H."/>
            <person name="Bornberg-Bauer E."/>
            <person name="Green P.J."/>
            <person name="Pearson G.A."/>
            <person name="Procaccini G."/>
            <person name="Duarte C.M."/>
            <person name="Schmutz J."/>
            <person name="Reusch T.B.H."/>
            <person name="Van de Peer Y."/>
        </authorList>
    </citation>
    <scope>NUCLEOTIDE SEQUENCE [LARGE SCALE GENOMIC DNA]</scope>
    <source>
        <strain evidence="3">cv. Finnish</strain>
    </source>
</reference>
<dbReference type="InterPro" id="IPR038931">
    <property type="entry name" value="CRR3"/>
</dbReference>
<dbReference type="GO" id="GO:0009773">
    <property type="term" value="P:photosynthetic electron transport in photosystem I"/>
    <property type="evidence" value="ECO:0007669"/>
    <property type="project" value="InterPro"/>
</dbReference>
<dbReference type="PANTHER" id="PTHR36340:SF1">
    <property type="entry name" value="NAD(P)H DEHYDROGENASE SUBUNIT CRR3, CHLOROPLASTIC-RELATED"/>
    <property type="match status" value="1"/>
</dbReference>
<sequence length="151" mass="17082">MLLLLGSTYTIHINPRTRTVIGKGSDGLIPSTRTMKEKKKKKKQGPSVFEIQKAIGVFDDNQRKQKNSTGNTLVDMLASTPIGQKENSIERKIREFSEWVVKQTEPVVLANQKKILILCLKILPVWIFFLLIASGVLKLPFQTPFLDNLFS</sequence>
<protein>
    <submittedName>
        <fullName evidence="2">Uncharacterized protein</fullName>
    </submittedName>
</protein>
<keyword evidence="1" id="KW-0472">Membrane</keyword>
<keyword evidence="1" id="KW-0812">Transmembrane</keyword>
<dbReference type="OMA" id="WILPMWI"/>